<sequence length="698" mass="74564">MKMSNYYSKKNDLASEQASCTCDIIHNQHQQSCCGQDQSHDTKQSCCGQESVKDDCGSDGCCCGGDHEHAGEELTSKSFLAGIVLFILSLVLGAFEFQGNSYLQTAGFLIAYLLVGKSVLFTAGKNIAKGEIFDENFLMAIASIGAFTIGEYPEAVAVMLFYQVGEYMQGRAVARSKKSIAQLMDIRPDTANRKTDQGIEEVAAELVRAGDIIVIKPGEKVPLDGEVIQGNSTMDTKALTGESIPQDVMTGSKVLSGSINGQGLLTVRVLKEFSESTVSKIIELVQNASSKKAKTENFITKFARYYTPAVVGIAAALALIPPFVLGLGSFSEWLYRALVFLVISCPCALVISIPLGFFGGIGAASSKGILIKGSNYLEALNSVDAVVFDKTGTLTDGIFRVAKILDSPEFTKEQVLKFAAYAENHSTHPIAVSIQKMFEEKSGNQIDENRISDIRERPGFGIQVQMDGKQILAGNARLMTEAGIAVNEVQEAGSIVYIAVDHAYAGAIVIADEAKKDSKAAVKGLRNLGIGLIAMLTGDSRRIGDKIGKELEIGETYSELLPHQKVEILERLMLENKKKNPSRKPGNVLFVGDGINDAPVLARADIGVAMGGVGSDAAIEAADIVIMNDEPSKIITAIQIARKTRKIVWQNIALALGVKGIVLILGAFGIATMWEAVFADVGVALLAVANSVRAGKIS</sequence>
<evidence type="ECO:0000256" key="3">
    <source>
        <dbReference type="ARBA" id="ARBA00022539"/>
    </source>
</evidence>
<dbReference type="InterPro" id="IPR059000">
    <property type="entry name" value="ATPase_P-type_domA"/>
</dbReference>
<reference evidence="13" key="1">
    <citation type="submission" date="2021-04" db="EMBL/GenBank/DDBJ databases">
        <title>Sinoanaerobacter chloroacetimidivorans sp. nov., an obligate anaerobic bacterium isolated from anaerobic sludge.</title>
        <authorList>
            <person name="Bao Y."/>
        </authorList>
    </citation>
    <scope>NUCLEOTIDE SEQUENCE</scope>
    <source>
        <strain evidence="13">BAD-6</strain>
    </source>
</reference>
<dbReference type="GO" id="GO:0005886">
    <property type="term" value="C:plasma membrane"/>
    <property type="evidence" value="ECO:0007669"/>
    <property type="project" value="UniProtKB-SubCell"/>
</dbReference>
<dbReference type="InterPro" id="IPR023299">
    <property type="entry name" value="ATPase_P-typ_cyto_dom_N"/>
</dbReference>
<dbReference type="SUPFAM" id="SSF81665">
    <property type="entry name" value="Calcium ATPase, transmembrane domain M"/>
    <property type="match status" value="1"/>
</dbReference>
<name>A0A8J8B270_9FIRM</name>
<dbReference type="SFLD" id="SFLDG00002">
    <property type="entry name" value="C1.7:_P-type_atpase_like"/>
    <property type="match status" value="1"/>
</dbReference>
<evidence type="ECO:0000313" key="14">
    <source>
        <dbReference type="Proteomes" id="UP000675664"/>
    </source>
</evidence>
<evidence type="ECO:0000256" key="4">
    <source>
        <dbReference type="ARBA" id="ARBA00022692"/>
    </source>
</evidence>
<gene>
    <name evidence="13" type="primary">cadA</name>
    <name evidence="13" type="ORF">KCX82_13880</name>
</gene>
<dbReference type="InterPro" id="IPR044492">
    <property type="entry name" value="P_typ_ATPase_HD_dom"/>
</dbReference>
<dbReference type="InterPro" id="IPR027256">
    <property type="entry name" value="P-typ_ATPase_IB"/>
</dbReference>
<evidence type="ECO:0000256" key="5">
    <source>
        <dbReference type="ARBA" id="ARBA00022723"/>
    </source>
</evidence>
<evidence type="ECO:0000256" key="2">
    <source>
        <dbReference type="ARBA" id="ARBA00006024"/>
    </source>
</evidence>
<dbReference type="FunFam" id="2.70.150.10:FF:000002">
    <property type="entry name" value="Copper-transporting ATPase 1, putative"/>
    <property type="match status" value="1"/>
</dbReference>
<keyword evidence="11" id="KW-0547">Nucleotide-binding</keyword>
<keyword evidence="11" id="KW-1003">Cell membrane</keyword>
<keyword evidence="11" id="KW-0067">ATP-binding</keyword>
<feature type="transmembrane region" description="Helical" evidence="11">
    <location>
        <begin position="652"/>
        <end position="671"/>
    </location>
</feature>
<keyword evidence="4 11" id="KW-0812">Transmembrane</keyword>
<keyword evidence="6" id="KW-1278">Translocase</keyword>
<evidence type="ECO:0000313" key="13">
    <source>
        <dbReference type="EMBL" id="MBR0598974.1"/>
    </source>
</evidence>
<dbReference type="GO" id="GO:0016887">
    <property type="term" value="F:ATP hydrolysis activity"/>
    <property type="evidence" value="ECO:0007669"/>
    <property type="project" value="InterPro"/>
</dbReference>
<proteinExistence type="inferred from homology"/>
<dbReference type="PANTHER" id="PTHR48085">
    <property type="entry name" value="CADMIUM/ZINC-TRANSPORTING ATPASE HMA2-RELATED"/>
    <property type="match status" value="1"/>
</dbReference>
<organism evidence="13 14">
    <name type="scientific">Sinanaerobacter chloroacetimidivorans</name>
    <dbReference type="NCBI Taxonomy" id="2818044"/>
    <lineage>
        <taxon>Bacteria</taxon>
        <taxon>Bacillati</taxon>
        <taxon>Bacillota</taxon>
        <taxon>Clostridia</taxon>
        <taxon>Peptostreptococcales</taxon>
        <taxon>Anaerovoracaceae</taxon>
        <taxon>Sinanaerobacter</taxon>
    </lineage>
</organism>
<dbReference type="NCBIfam" id="TIGR01512">
    <property type="entry name" value="ATPase-IB2_Cd"/>
    <property type="match status" value="1"/>
</dbReference>
<comment type="similarity">
    <text evidence="2 11">Belongs to the cation transport ATPase (P-type) (TC 3.A.3) family. Type IB subfamily.</text>
</comment>
<reference evidence="13" key="2">
    <citation type="submission" date="2021-04" db="EMBL/GenBank/DDBJ databases">
        <authorList>
            <person name="Liu J."/>
        </authorList>
    </citation>
    <scope>NUCLEOTIDE SEQUENCE</scope>
    <source>
        <strain evidence="13">BAD-6</strain>
    </source>
</reference>
<dbReference type="GO" id="GO:0046872">
    <property type="term" value="F:metal ion binding"/>
    <property type="evidence" value="ECO:0007669"/>
    <property type="project" value="UniProtKB-KW"/>
</dbReference>
<evidence type="ECO:0000256" key="11">
    <source>
        <dbReference type="RuleBase" id="RU362081"/>
    </source>
</evidence>
<dbReference type="Gene3D" id="3.40.1110.10">
    <property type="entry name" value="Calcium-transporting ATPase, cytoplasmic domain N"/>
    <property type="match status" value="1"/>
</dbReference>
<keyword evidence="5 11" id="KW-0479">Metal-binding</keyword>
<dbReference type="SUPFAM" id="SSF56784">
    <property type="entry name" value="HAD-like"/>
    <property type="match status" value="1"/>
</dbReference>
<comment type="caution">
    <text evidence="13">The sequence shown here is derived from an EMBL/GenBank/DDBJ whole genome shotgun (WGS) entry which is preliminary data.</text>
</comment>
<evidence type="ECO:0000256" key="10">
    <source>
        <dbReference type="ARBA" id="ARBA00049338"/>
    </source>
</evidence>
<keyword evidence="8 11" id="KW-0472">Membrane</keyword>
<protein>
    <recommendedName>
        <fullName evidence="9">Cd(2+)-exporting ATPase</fullName>
        <ecNumber evidence="9">7.2.2.21</ecNumber>
    </recommendedName>
</protein>
<comment type="subcellular location">
    <subcellularLocation>
        <location evidence="1">Cell membrane</location>
        <topology evidence="1">Multi-pass membrane protein</topology>
    </subcellularLocation>
</comment>
<keyword evidence="7 11" id="KW-1133">Transmembrane helix</keyword>
<dbReference type="CDD" id="cd07548">
    <property type="entry name" value="P-type_ATPase-Cd_Zn_Co_like"/>
    <property type="match status" value="1"/>
</dbReference>
<evidence type="ECO:0000256" key="7">
    <source>
        <dbReference type="ARBA" id="ARBA00022989"/>
    </source>
</evidence>
<dbReference type="SUPFAM" id="SSF81653">
    <property type="entry name" value="Calcium ATPase, transduction domain A"/>
    <property type="match status" value="1"/>
</dbReference>
<dbReference type="PROSITE" id="PS00154">
    <property type="entry name" value="ATPASE_E1_E2"/>
    <property type="match status" value="1"/>
</dbReference>
<evidence type="ECO:0000259" key="12">
    <source>
        <dbReference type="Pfam" id="PF00122"/>
    </source>
</evidence>
<evidence type="ECO:0000256" key="1">
    <source>
        <dbReference type="ARBA" id="ARBA00004651"/>
    </source>
</evidence>
<evidence type="ECO:0000256" key="6">
    <source>
        <dbReference type="ARBA" id="ARBA00022967"/>
    </source>
</evidence>
<dbReference type="EC" id="7.2.2.21" evidence="9"/>
<dbReference type="AlphaFoldDB" id="A0A8J8B270"/>
<dbReference type="InterPro" id="IPR023298">
    <property type="entry name" value="ATPase_P-typ_TM_dom_sf"/>
</dbReference>
<evidence type="ECO:0000256" key="9">
    <source>
        <dbReference type="ARBA" id="ARBA00039103"/>
    </source>
</evidence>
<dbReference type="InterPro" id="IPR051014">
    <property type="entry name" value="Cation_Transport_ATPase_IB"/>
</dbReference>
<feature type="transmembrane region" description="Helical" evidence="11">
    <location>
        <begin position="78"/>
        <end position="95"/>
    </location>
</feature>
<dbReference type="InterPro" id="IPR036412">
    <property type="entry name" value="HAD-like_sf"/>
</dbReference>
<dbReference type="GO" id="GO:0008551">
    <property type="term" value="F:P-type cadmium transporter activity"/>
    <property type="evidence" value="ECO:0007669"/>
    <property type="project" value="UniProtKB-EC"/>
</dbReference>
<dbReference type="Gene3D" id="3.40.50.1000">
    <property type="entry name" value="HAD superfamily/HAD-like"/>
    <property type="match status" value="1"/>
</dbReference>
<dbReference type="InterPro" id="IPR023214">
    <property type="entry name" value="HAD_sf"/>
</dbReference>
<feature type="transmembrane region" description="Helical" evidence="11">
    <location>
        <begin position="305"/>
        <end position="327"/>
    </location>
</feature>
<dbReference type="EMBL" id="JAGSND010000009">
    <property type="protein sequence ID" value="MBR0598974.1"/>
    <property type="molecule type" value="Genomic_DNA"/>
</dbReference>
<dbReference type="SFLD" id="SFLDF00027">
    <property type="entry name" value="p-type_atpase"/>
    <property type="match status" value="1"/>
</dbReference>
<dbReference type="NCBIfam" id="TIGR01494">
    <property type="entry name" value="ATPase_P-type"/>
    <property type="match status" value="1"/>
</dbReference>
<dbReference type="Pfam" id="PF00122">
    <property type="entry name" value="E1-E2_ATPase"/>
    <property type="match status" value="1"/>
</dbReference>
<dbReference type="GO" id="GO:0005524">
    <property type="term" value="F:ATP binding"/>
    <property type="evidence" value="ECO:0007669"/>
    <property type="project" value="UniProtKB-UniRule"/>
</dbReference>
<feature type="transmembrane region" description="Helical" evidence="11">
    <location>
        <begin position="333"/>
        <end position="358"/>
    </location>
</feature>
<evidence type="ECO:0000256" key="8">
    <source>
        <dbReference type="ARBA" id="ARBA00023136"/>
    </source>
</evidence>
<accession>A0A8J8B270</accession>
<dbReference type="Gene3D" id="2.70.150.10">
    <property type="entry name" value="Calcium-transporting ATPase, cytoplasmic transduction domain A"/>
    <property type="match status" value="1"/>
</dbReference>
<dbReference type="NCBIfam" id="TIGR01525">
    <property type="entry name" value="ATPase-IB_hvy"/>
    <property type="match status" value="1"/>
</dbReference>
<feature type="transmembrane region" description="Helical" evidence="11">
    <location>
        <begin position="101"/>
        <end position="120"/>
    </location>
</feature>
<comment type="catalytic activity">
    <reaction evidence="10">
        <text>Cd(2+)(in) + ATP + H2O = Cd(2+)(out) + ADP + phosphate + H(+)</text>
        <dbReference type="Rhea" id="RHEA:12132"/>
        <dbReference type="ChEBI" id="CHEBI:15377"/>
        <dbReference type="ChEBI" id="CHEBI:15378"/>
        <dbReference type="ChEBI" id="CHEBI:30616"/>
        <dbReference type="ChEBI" id="CHEBI:43474"/>
        <dbReference type="ChEBI" id="CHEBI:48775"/>
        <dbReference type="ChEBI" id="CHEBI:456216"/>
        <dbReference type="EC" id="7.2.2.21"/>
    </reaction>
</comment>
<dbReference type="Proteomes" id="UP000675664">
    <property type="component" value="Unassembled WGS sequence"/>
</dbReference>
<dbReference type="InterPro" id="IPR018303">
    <property type="entry name" value="ATPase_P-typ_P_site"/>
</dbReference>
<dbReference type="PANTHER" id="PTHR48085:SF5">
    <property type="entry name" value="CADMIUM_ZINC-TRANSPORTING ATPASE HMA4-RELATED"/>
    <property type="match status" value="1"/>
</dbReference>
<dbReference type="InterPro" id="IPR001757">
    <property type="entry name" value="P_typ_ATPase"/>
</dbReference>
<keyword evidence="14" id="KW-1185">Reference proteome</keyword>
<keyword evidence="3" id="KW-0104">Cadmium</keyword>
<dbReference type="Pfam" id="PF00702">
    <property type="entry name" value="Hydrolase"/>
    <property type="match status" value="1"/>
</dbReference>
<dbReference type="PRINTS" id="PR00119">
    <property type="entry name" value="CATATPASE"/>
</dbReference>
<feature type="domain" description="P-type ATPase A" evidence="12">
    <location>
        <begin position="187"/>
        <end position="286"/>
    </location>
</feature>
<dbReference type="InterPro" id="IPR008250">
    <property type="entry name" value="ATPase_P-typ_transduc_dom_A_sf"/>
</dbReference>
<dbReference type="SFLD" id="SFLDS00003">
    <property type="entry name" value="Haloacid_Dehalogenase"/>
    <property type="match status" value="1"/>
</dbReference>
<dbReference type="PRINTS" id="PR00941">
    <property type="entry name" value="CDATPASE"/>
</dbReference>